<dbReference type="CDD" id="cd17535">
    <property type="entry name" value="REC_NarL-like"/>
    <property type="match status" value="1"/>
</dbReference>
<dbReference type="InterPro" id="IPR000792">
    <property type="entry name" value="Tscrpt_reg_LuxR_C"/>
</dbReference>
<keyword evidence="2" id="KW-0805">Transcription regulation</keyword>
<feature type="domain" description="HTH luxR-type" evidence="6">
    <location>
        <begin position="145"/>
        <end position="210"/>
    </location>
</feature>
<dbReference type="InterPro" id="IPR001789">
    <property type="entry name" value="Sig_transdc_resp-reg_receiver"/>
</dbReference>
<dbReference type="SUPFAM" id="SSF52172">
    <property type="entry name" value="CheY-like"/>
    <property type="match status" value="1"/>
</dbReference>
<organism evidence="8 9">
    <name type="scientific">Alkalibacterium iburiense</name>
    <dbReference type="NCBI Taxonomy" id="290589"/>
    <lineage>
        <taxon>Bacteria</taxon>
        <taxon>Bacillati</taxon>
        <taxon>Bacillota</taxon>
        <taxon>Bacilli</taxon>
        <taxon>Lactobacillales</taxon>
        <taxon>Carnobacteriaceae</taxon>
        <taxon>Alkalibacterium</taxon>
    </lineage>
</organism>
<dbReference type="RefSeq" id="WP_343753736.1">
    <property type="nucleotide sequence ID" value="NZ_BAAACW010000033.1"/>
</dbReference>
<dbReference type="CDD" id="cd06170">
    <property type="entry name" value="LuxR_C_like"/>
    <property type="match status" value="1"/>
</dbReference>
<dbReference type="PANTHER" id="PTHR43214">
    <property type="entry name" value="TWO-COMPONENT RESPONSE REGULATOR"/>
    <property type="match status" value="1"/>
</dbReference>
<evidence type="ECO:0000256" key="4">
    <source>
        <dbReference type="ARBA" id="ARBA00023163"/>
    </source>
</evidence>
<dbReference type="Pfam" id="PF00072">
    <property type="entry name" value="Response_reg"/>
    <property type="match status" value="1"/>
</dbReference>
<evidence type="ECO:0000313" key="9">
    <source>
        <dbReference type="Proteomes" id="UP001501166"/>
    </source>
</evidence>
<accession>A0ABN0X4W1</accession>
<comment type="caution">
    <text evidence="8">The sequence shown here is derived from an EMBL/GenBank/DDBJ whole genome shotgun (WGS) entry which is preliminary data.</text>
</comment>
<reference evidence="8 9" key="1">
    <citation type="journal article" date="2019" name="Int. J. Syst. Evol. Microbiol.">
        <title>The Global Catalogue of Microorganisms (GCM) 10K type strain sequencing project: providing services to taxonomists for standard genome sequencing and annotation.</title>
        <authorList>
            <consortium name="The Broad Institute Genomics Platform"/>
            <consortium name="The Broad Institute Genome Sequencing Center for Infectious Disease"/>
            <person name="Wu L."/>
            <person name="Ma J."/>
        </authorList>
    </citation>
    <scope>NUCLEOTIDE SEQUENCE [LARGE SCALE GENOMIC DNA]</scope>
    <source>
        <strain evidence="8 9">JCM 12662</strain>
    </source>
</reference>
<dbReference type="Proteomes" id="UP001501166">
    <property type="component" value="Unassembled WGS sequence"/>
</dbReference>
<gene>
    <name evidence="8" type="ORF">GCM10008932_05290</name>
</gene>
<dbReference type="SMART" id="SM00421">
    <property type="entry name" value="HTH_LUXR"/>
    <property type="match status" value="1"/>
</dbReference>
<proteinExistence type="predicted"/>
<dbReference type="PANTHER" id="PTHR43214:SF40">
    <property type="entry name" value="TRANSCRIPTIONAL REGULATORY PROTEIN LNRK"/>
    <property type="match status" value="1"/>
</dbReference>
<evidence type="ECO:0000256" key="3">
    <source>
        <dbReference type="ARBA" id="ARBA00023125"/>
    </source>
</evidence>
<keyword evidence="3" id="KW-0238">DNA-binding</keyword>
<dbReference type="Gene3D" id="3.40.50.2300">
    <property type="match status" value="1"/>
</dbReference>
<evidence type="ECO:0000256" key="2">
    <source>
        <dbReference type="ARBA" id="ARBA00023015"/>
    </source>
</evidence>
<evidence type="ECO:0000256" key="5">
    <source>
        <dbReference type="PROSITE-ProRule" id="PRU00169"/>
    </source>
</evidence>
<dbReference type="InterPro" id="IPR011006">
    <property type="entry name" value="CheY-like_superfamily"/>
</dbReference>
<feature type="modified residue" description="4-aspartylphosphate" evidence="5">
    <location>
        <position position="54"/>
    </location>
</feature>
<name>A0ABN0X4W1_9LACT</name>
<dbReference type="PRINTS" id="PR00038">
    <property type="entry name" value="HTHLUXR"/>
</dbReference>
<dbReference type="InterPro" id="IPR058245">
    <property type="entry name" value="NreC/VraR/RcsB-like_REC"/>
</dbReference>
<dbReference type="SUPFAM" id="SSF46894">
    <property type="entry name" value="C-terminal effector domain of the bipartite response regulators"/>
    <property type="match status" value="1"/>
</dbReference>
<feature type="domain" description="Response regulatory" evidence="7">
    <location>
        <begin position="3"/>
        <end position="119"/>
    </location>
</feature>
<protein>
    <submittedName>
        <fullName evidence="8">Response regulator transcription factor</fullName>
    </submittedName>
</protein>
<keyword evidence="4" id="KW-0804">Transcription</keyword>
<dbReference type="EMBL" id="BAAACW010000033">
    <property type="protein sequence ID" value="GAA0355223.1"/>
    <property type="molecule type" value="Genomic_DNA"/>
</dbReference>
<evidence type="ECO:0000313" key="8">
    <source>
        <dbReference type="EMBL" id="GAA0355223.1"/>
    </source>
</evidence>
<keyword evidence="1 5" id="KW-0597">Phosphoprotein</keyword>
<evidence type="ECO:0000259" key="6">
    <source>
        <dbReference type="PROSITE" id="PS50043"/>
    </source>
</evidence>
<dbReference type="InterPro" id="IPR039420">
    <property type="entry name" value="WalR-like"/>
</dbReference>
<dbReference type="PROSITE" id="PS50110">
    <property type="entry name" value="RESPONSE_REGULATORY"/>
    <property type="match status" value="1"/>
</dbReference>
<dbReference type="InterPro" id="IPR016032">
    <property type="entry name" value="Sig_transdc_resp-reg_C-effctor"/>
</dbReference>
<evidence type="ECO:0000256" key="1">
    <source>
        <dbReference type="ARBA" id="ARBA00022553"/>
    </source>
</evidence>
<dbReference type="Pfam" id="PF00196">
    <property type="entry name" value="GerE"/>
    <property type="match status" value="1"/>
</dbReference>
<dbReference type="PROSITE" id="PS50043">
    <property type="entry name" value="HTH_LUXR_2"/>
    <property type="match status" value="1"/>
</dbReference>
<sequence length="214" mass="24024">MVRILLAEDQVLVRQGLKMMIETDPRLKVTGEASNGREAIELCESHTFDLAILDIRMPEMTGLEASRLIKERWPKMKILILTTFNDEEYALEALKTKVNGYLLKDGESEELIRAINQCLEGGLMIEGHVAAKVMPSLLEQNSLTHQTLNESLTEREVAILALIGEGKNNQEIASELFLSVGTVKNHISTILSKLELRDRTQLAIYALKHKLTSD</sequence>
<evidence type="ECO:0000259" key="7">
    <source>
        <dbReference type="PROSITE" id="PS50110"/>
    </source>
</evidence>
<dbReference type="SMART" id="SM00448">
    <property type="entry name" value="REC"/>
    <property type="match status" value="1"/>
</dbReference>
<keyword evidence="9" id="KW-1185">Reference proteome</keyword>